<dbReference type="GO" id="GO:0038036">
    <property type="term" value="F:sphingosine-1-phosphate receptor activity"/>
    <property type="evidence" value="ECO:0007669"/>
    <property type="project" value="InterPro"/>
</dbReference>
<evidence type="ECO:0000256" key="6">
    <source>
        <dbReference type="ARBA" id="ARBA00023136"/>
    </source>
</evidence>
<dbReference type="EMBL" id="JANPWB010000016">
    <property type="protein sequence ID" value="KAJ1085910.1"/>
    <property type="molecule type" value="Genomic_DNA"/>
</dbReference>
<evidence type="ECO:0000256" key="11">
    <source>
        <dbReference type="RuleBase" id="RU000688"/>
    </source>
</evidence>
<accession>A0AAV7LED3</accession>
<keyword evidence="5 11" id="KW-0297">G-protein coupled receptor</keyword>
<dbReference type="PROSITE" id="PS50262">
    <property type="entry name" value="G_PROTEIN_RECEP_F1_2"/>
    <property type="match status" value="1"/>
</dbReference>
<sequence length="452" mass="49923">MRTVGLHSFLAGAGWGSKTLTHLLTLTETWSLRAVTCRTPRGALGPLSALEPDCLPQRTSSQLRGCGSFSAPPTTMGLDHGLDICLQFVAKKNVNIILLHYNVTGKLGRRKPQADEGMDILKLLFIAISCLIVLENLLVLLAIVKYMRFRRWVSYCIANITLSDLLAGVAYLFNLCMSGSMTFRISLNWWFFREGVLFVALAASIFSLLITAVERYTTMVRPIAEKEITKTIRVYGLIGLCWLLAIVIGMLPLLGWNCVCDFQECSSLLPLYSKKYILVCVIVFSLILLGIILLYGSIYHLVKASATRASITNQRKKSFKLLKTVLMVLGAFIVCWSPLFALLLLDVFCQSLTCDHLRGMDWALALAVLNSAINPLIYSCGSMEVRKAVLKLLCCLCIRAGVKGPSDCLVFSDITSGSSDCSRRHRDSVRLSRALSIRSKEPLTSISSVQSA</sequence>
<proteinExistence type="inferred from homology"/>
<dbReference type="PRINTS" id="PR01523">
    <property type="entry name" value="S1PRECEPTOR"/>
</dbReference>
<organism evidence="14 15">
    <name type="scientific">Pleurodeles waltl</name>
    <name type="common">Iberian ribbed newt</name>
    <dbReference type="NCBI Taxonomy" id="8319"/>
    <lineage>
        <taxon>Eukaryota</taxon>
        <taxon>Metazoa</taxon>
        <taxon>Chordata</taxon>
        <taxon>Craniata</taxon>
        <taxon>Vertebrata</taxon>
        <taxon>Euteleostomi</taxon>
        <taxon>Amphibia</taxon>
        <taxon>Batrachia</taxon>
        <taxon>Caudata</taxon>
        <taxon>Salamandroidea</taxon>
        <taxon>Salamandridae</taxon>
        <taxon>Pleurodelinae</taxon>
        <taxon>Pleurodeles</taxon>
    </lineage>
</organism>
<evidence type="ECO:0000256" key="9">
    <source>
        <dbReference type="ARBA" id="ARBA00023224"/>
    </source>
</evidence>
<evidence type="ECO:0000256" key="7">
    <source>
        <dbReference type="ARBA" id="ARBA00023170"/>
    </source>
</evidence>
<dbReference type="SUPFAM" id="SSF81321">
    <property type="entry name" value="Family A G protein-coupled receptor-like"/>
    <property type="match status" value="1"/>
</dbReference>
<dbReference type="Proteomes" id="UP001066276">
    <property type="component" value="Chromosome 12"/>
</dbReference>
<comment type="subcellular location">
    <subcellularLocation>
        <location evidence="1">Cell membrane</location>
        <topology evidence="1">Multi-pass membrane protein</topology>
    </subcellularLocation>
</comment>
<dbReference type="GO" id="GO:0005886">
    <property type="term" value="C:plasma membrane"/>
    <property type="evidence" value="ECO:0007669"/>
    <property type="project" value="UniProtKB-SubCell"/>
</dbReference>
<evidence type="ECO:0000256" key="5">
    <source>
        <dbReference type="ARBA" id="ARBA00023040"/>
    </source>
</evidence>
<feature type="transmembrane region" description="Helical" evidence="12">
    <location>
        <begin position="120"/>
        <end position="144"/>
    </location>
</feature>
<evidence type="ECO:0000256" key="2">
    <source>
        <dbReference type="ARBA" id="ARBA00022475"/>
    </source>
</evidence>
<feature type="disulfide bond" evidence="10">
    <location>
        <begin position="349"/>
        <end position="354"/>
    </location>
</feature>
<evidence type="ECO:0000256" key="1">
    <source>
        <dbReference type="ARBA" id="ARBA00004651"/>
    </source>
</evidence>
<dbReference type="PRINTS" id="PR00237">
    <property type="entry name" value="GPCRRHODOPSN"/>
</dbReference>
<protein>
    <recommendedName>
        <fullName evidence="13">G-protein coupled receptors family 1 profile domain-containing protein</fullName>
    </recommendedName>
</protein>
<feature type="transmembrane region" description="Helical" evidence="12">
    <location>
        <begin position="321"/>
        <end position="342"/>
    </location>
</feature>
<dbReference type="InterPro" id="IPR004061">
    <property type="entry name" value="S1P_rcpt"/>
</dbReference>
<keyword evidence="15" id="KW-1185">Reference proteome</keyword>
<keyword evidence="4 12" id="KW-1133">Transmembrane helix</keyword>
<feature type="transmembrane region" description="Helical" evidence="12">
    <location>
        <begin position="195"/>
        <end position="213"/>
    </location>
</feature>
<feature type="disulfide bond" evidence="10">
    <location>
        <begin position="258"/>
        <end position="265"/>
    </location>
</feature>
<dbReference type="PANTHER" id="PTHR22750">
    <property type="entry name" value="G-PROTEIN COUPLED RECEPTOR"/>
    <property type="match status" value="1"/>
</dbReference>
<dbReference type="AlphaFoldDB" id="A0AAV7LED3"/>
<keyword evidence="6 12" id="KW-0472">Membrane</keyword>
<dbReference type="InterPro" id="IPR004064">
    <property type="entry name" value="EDG6_rcpt"/>
</dbReference>
<feature type="domain" description="G-protein coupled receptors family 1 profile" evidence="13">
    <location>
        <begin position="135"/>
        <end position="378"/>
    </location>
</feature>
<keyword evidence="10" id="KW-1015">Disulfide bond</keyword>
<keyword evidence="9 11" id="KW-0807">Transducer</keyword>
<keyword evidence="7 11" id="KW-0675">Receptor</keyword>
<feature type="transmembrane region" description="Helical" evidence="12">
    <location>
        <begin position="234"/>
        <end position="256"/>
    </location>
</feature>
<dbReference type="PRINTS" id="PR01526">
    <property type="entry name" value="EDG6RECEPTOR"/>
</dbReference>
<evidence type="ECO:0000313" key="14">
    <source>
        <dbReference type="EMBL" id="KAJ1085910.1"/>
    </source>
</evidence>
<dbReference type="Pfam" id="PF00001">
    <property type="entry name" value="7tm_1"/>
    <property type="match status" value="1"/>
</dbReference>
<keyword evidence="3 11" id="KW-0812">Transmembrane</keyword>
<evidence type="ECO:0000256" key="12">
    <source>
        <dbReference type="SAM" id="Phobius"/>
    </source>
</evidence>
<comment type="similarity">
    <text evidence="11">Belongs to the G-protein coupled receptor 1 family.</text>
</comment>
<dbReference type="PROSITE" id="PS00237">
    <property type="entry name" value="G_PROTEIN_RECEP_F1_1"/>
    <property type="match status" value="1"/>
</dbReference>
<dbReference type="InterPro" id="IPR000276">
    <property type="entry name" value="GPCR_Rhodpsn"/>
</dbReference>
<name>A0AAV7LED3_PLEWA</name>
<gene>
    <name evidence="14" type="ORF">NDU88_006034</name>
</gene>
<evidence type="ECO:0000256" key="8">
    <source>
        <dbReference type="ARBA" id="ARBA00023180"/>
    </source>
</evidence>
<keyword evidence="8" id="KW-0325">Glycoprotein</keyword>
<comment type="caution">
    <text evidence="14">The sequence shown here is derived from an EMBL/GenBank/DDBJ whole genome shotgun (WGS) entry which is preliminary data.</text>
</comment>
<evidence type="ECO:0000313" key="15">
    <source>
        <dbReference type="Proteomes" id="UP001066276"/>
    </source>
</evidence>
<evidence type="ECO:0000256" key="4">
    <source>
        <dbReference type="ARBA" id="ARBA00022989"/>
    </source>
</evidence>
<feature type="transmembrane region" description="Helical" evidence="12">
    <location>
        <begin position="362"/>
        <end position="381"/>
    </location>
</feature>
<reference evidence="14" key="1">
    <citation type="journal article" date="2022" name="bioRxiv">
        <title>Sequencing and chromosome-scale assembly of the giantPleurodeles waltlgenome.</title>
        <authorList>
            <person name="Brown T."/>
            <person name="Elewa A."/>
            <person name="Iarovenko S."/>
            <person name="Subramanian E."/>
            <person name="Araus A.J."/>
            <person name="Petzold A."/>
            <person name="Susuki M."/>
            <person name="Suzuki K.-i.T."/>
            <person name="Hayashi T."/>
            <person name="Toyoda A."/>
            <person name="Oliveira C."/>
            <person name="Osipova E."/>
            <person name="Leigh N.D."/>
            <person name="Simon A."/>
            <person name="Yun M.H."/>
        </authorList>
    </citation>
    <scope>NUCLEOTIDE SEQUENCE</scope>
    <source>
        <strain evidence="14">20211129_DDA</strain>
        <tissue evidence="14">Liver</tissue>
    </source>
</reference>
<dbReference type="InterPro" id="IPR017452">
    <property type="entry name" value="GPCR_Rhodpsn_7TM"/>
</dbReference>
<dbReference type="Gene3D" id="1.20.1070.10">
    <property type="entry name" value="Rhodopsin 7-helix transmembrane proteins"/>
    <property type="match status" value="1"/>
</dbReference>
<evidence type="ECO:0000259" key="13">
    <source>
        <dbReference type="PROSITE" id="PS50262"/>
    </source>
</evidence>
<feature type="transmembrane region" description="Helical" evidence="12">
    <location>
        <begin position="276"/>
        <end position="301"/>
    </location>
</feature>
<keyword evidence="2" id="KW-1003">Cell membrane</keyword>
<feature type="transmembrane region" description="Helical" evidence="12">
    <location>
        <begin position="156"/>
        <end position="175"/>
    </location>
</feature>
<evidence type="ECO:0000256" key="3">
    <source>
        <dbReference type="ARBA" id="ARBA00022692"/>
    </source>
</evidence>
<evidence type="ECO:0000256" key="10">
    <source>
        <dbReference type="PIRSR" id="PIRSR604061-50"/>
    </source>
</evidence>